<evidence type="ECO:0000259" key="1">
    <source>
        <dbReference type="PROSITE" id="PS50853"/>
    </source>
</evidence>
<reference evidence="2 3" key="1">
    <citation type="journal article" date="2011" name="J. Bacteriol.">
        <title>Genome sequence of 'Pedosphaera parvula' Ellin514, an aerobic Verrucomicrobial isolate from pasture soil.</title>
        <authorList>
            <person name="Kant R."/>
            <person name="van Passel M.W."/>
            <person name="Sangwan P."/>
            <person name="Palva A."/>
            <person name="Lucas S."/>
            <person name="Copeland A."/>
            <person name="Lapidus A."/>
            <person name="Glavina Del Rio T."/>
            <person name="Dalin E."/>
            <person name="Tice H."/>
            <person name="Bruce D."/>
            <person name="Goodwin L."/>
            <person name="Pitluck S."/>
            <person name="Chertkov O."/>
            <person name="Larimer F.W."/>
            <person name="Land M.L."/>
            <person name="Hauser L."/>
            <person name="Brettin T.S."/>
            <person name="Detter J.C."/>
            <person name="Han S."/>
            <person name="de Vos W.M."/>
            <person name="Janssen P.H."/>
            <person name="Smidt H."/>
        </authorList>
    </citation>
    <scope>NUCLEOTIDE SEQUENCE [LARGE SCALE GENOMIC DNA]</scope>
    <source>
        <strain evidence="2 3">Ellin514</strain>
    </source>
</reference>
<dbReference type="EMBL" id="ABOX02000005">
    <property type="protein sequence ID" value="EEF62400.1"/>
    <property type="molecule type" value="Genomic_DNA"/>
</dbReference>
<dbReference type="PROSITE" id="PS50853">
    <property type="entry name" value="FN3"/>
    <property type="match status" value="1"/>
</dbReference>
<dbReference type="Gene3D" id="2.60.40.10">
    <property type="entry name" value="Immunoglobulins"/>
    <property type="match status" value="1"/>
</dbReference>
<keyword evidence="3" id="KW-1185">Reference proteome</keyword>
<dbReference type="SUPFAM" id="SSF49265">
    <property type="entry name" value="Fibronectin type III"/>
    <property type="match status" value="1"/>
</dbReference>
<dbReference type="InterPro" id="IPR013783">
    <property type="entry name" value="Ig-like_fold"/>
</dbReference>
<protein>
    <submittedName>
        <fullName evidence="2">Fibronectin type III domain protein</fullName>
    </submittedName>
</protein>
<dbReference type="OrthoDB" id="1043438at2"/>
<name>B9XD54_PEDPL</name>
<comment type="caution">
    <text evidence="2">The sequence shown here is derived from an EMBL/GenBank/DDBJ whole genome shotgun (WGS) entry which is preliminary data.</text>
</comment>
<proteinExistence type="predicted"/>
<dbReference type="InterPro" id="IPR003961">
    <property type="entry name" value="FN3_dom"/>
</dbReference>
<dbReference type="RefSeq" id="WP_007413752.1">
    <property type="nucleotide sequence ID" value="NZ_ABOX02000005.1"/>
</dbReference>
<dbReference type="Proteomes" id="UP000003688">
    <property type="component" value="Unassembled WGS sequence"/>
</dbReference>
<dbReference type="SMART" id="SM00060">
    <property type="entry name" value="FN3"/>
    <property type="match status" value="1"/>
</dbReference>
<dbReference type="STRING" id="320771.Cflav_PD5035"/>
<gene>
    <name evidence="2" type="ORF">Cflav_PD5035</name>
</gene>
<evidence type="ECO:0000313" key="2">
    <source>
        <dbReference type="EMBL" id="EEF62400.1"/>
    </source>
</evidence>
<organism evidence="2 3">
    <name type="scientific">Pedosphaera parvula (strain Ellin514)</name>
    <dbReference type="NCBI Taxonomy" id="320771"/>
    <lineage>
        <taxon>Bacteria</taxon>
        <taxon>Pseudomonadati</taxon>
        <taxon>Verrucomicrobiota</taxon>
        <taxon>Pedosphaerae</taxon>
        <taxon>Pedosphaerales</taxon>
        <taxon>Pedosphaeraceae</taxon>
        <taxon>Pedosphaera</taxon>
    </lineage>
</organism>
<dbReference type="InterPro" id="IPR036116">
    <property type="entry name" value="FN3_sf"/>
</dbReference>
<dbReference type="Pfam" id="PF00041">
    <property type="entry name" value="fn3"/>
    <property type="match status" value="1"/>
</dbReference>
<evidence type="ECO:0000313" key="3">
    <source>
        <dbReference type="Proteomes" id="UP000003688"/>
    </source>
</evidence>
<dbReference type="AlphaFoldDB" id="B9XD54"/>
<accession>B9XD54</accession>
<feature type="domain" description="Fibronectin type-III" evidence="1">
    <location>
        <begin position="44"/>
        <end position="134"/>
    </location>
</feature>
<dbReference type="CDD" id="cd00063">
    <property type="entry name" value="FN3"/>
    <property type="match status" value="1"/>
</dbReference>
<sequence length="203" mass="22598" precursor="true">MNNPNDKVCAIYHSDRFTSKVSIPRIILRNRWKVRLGLFSILLFLAGFPICSRAEQSVSLAWDPSPDPTVAGYFVRYGTTSGVYPFQVDAKTLASATVSGLKEGLTYYFVVIAYNASGVESVPSNELAFLVPGALVLTSGVNPSDPIYIKFPVAPTHWYALEGSSNLATWNTIWQTAPATSNDWVQFTDMRTFSNRFYRLILH</sequence>